<feature type="compositionally biased region" description="Basic residues" evidence="1">
    <location>
        <begin position="115"/>
        <end position="130"/>
    </location>
</feature>
<evidence type="ECO:0000256" key="1">
    <source>
        <dbReference type="SAM" id="MobiDB-lite"/>
    </source>
</evidence>
<feature type="compositionally biased region" description="Basic residues" evidence="1">
    <location>
        <begin position="148"/>
        <end position="158"/>
    </location>
</feature>
<evidence type="ECO:0000313" key="3">
    <source>
        <dbReference type="Proteomes" id="UP000054558"/>
    </source>
</evidence>
<name>A0A1Y1I6X2_KLENI</name>
<reference evidence="2 3" key="1">
    <citation type="journal article" date="2014" name="Nat. Commun.">
        <title>Klebsormidium flaccidum genome reveals primary factors for plant terrestrial adaptation.</title>
        <authorList>
            <person name="Hori K."/>
            <person name="Maruyama F."/>
            <person name="Fujisawa T."/>
            <person name="Togashi T."/>
            <person name="Yamamoto N."/>
            <person name="Seo M."/>
            <person name="Sato S."/>
            <person name="Yamada T."/>
            <person name="Mori H."/>
            <person name="Tajima N."/>
            <person name="Moriyama T."/>
            <person name="Ikeuchi M."/>
            <person name="Watanabe M."/>
            <person name="Wada H."/>
            <person name="Kobayashi K."/>
            <person name="Saito M."/>
            <person name="Masuda T."/>
            <person name="Sasaki-Sekimoto Y."/>
            <person name="Mashiguchi K."/>
            <person name="Awai K."/>
            <person name="Shimojima M."/>
            <person name="Masuda S."/>
            <person name="Iwai M."/>
            <person name="Nobusawa T."/>
            <person name="Narise T."/>
            <person name="Kondo S."/>
            <person name="Saito H."/>
            <person name="Sato R."/>
            <person name="Murakawa M."/>
            <person name="Ihara Y."/>
            <person name="Oshima-Yamada Y."/>
            <person name="Ohtaka K."/>
            <person name="Satoh M."/>
            <person name="Sonobe K."/>
            <person name="Ishii M."/>
            <person name="Ohtani R."/>
            <person name="Kanamori-Sato M."/>
            <person name="Honoki R."/>
            <person name="Miyazaki D."/>
            <person name="Mochizuki H."/>
            <person name="Umetsu J."/>
            <person name="Higashi K."/>
            <person name="Shibata D."/>
            <person name="Kamiya Y."/>
            <person name="Sato N."/>
            <person name="Nakamura Y."/>
            <person name="Tabata S."/>
            <person name="Ida S."/>
            <person name="Kurokawa K."/>
            <person name="Ohta H."/>
        </authorList>
    </citation>
    <scope>NUCLEOTIDE SEQUENCE [LARGE SCALE GENOMIC DNA]</scope>
    <source>
        <strain evidence="2 3">NIES-2285</strain>
    </source>
</reference>
<organism evidence="2 3">
    <name type="scientific">Klebsormidium nitens</name>
    <name type="common">Green alga</name>
    <name type="synonym">Ulothrix nitens</name>
    <dbReference type="NCBI Taxonomy" id="105231"/>
    <lineage>
        <taxon>Eukaryota</taxon>
        <taxon>Viridiplantae</taxon>
        <taxon>Streptophyta</taxon>
        <taxon>Klebsormidiophyceae</taxon>
        <taxon>Klebsormidiales</taxon>
        <taxon>Klebsormidiaceae</taxon>
        <taxon>Klebsormidium</taxon>
    </lineage>
</organism>
<proteinExistence type="predicted"/>
<feature type="compositionally biased region" description="Basic residues" evidence="1">
    <location>
        <begin position="197"/>
        <end position="209"/>
    </location>
</feature>
<dbReference type="Proteomes" id="UP000054558">
    <property type="component" value="Unassembled WGS sequence"/>
</dbReference>
<keyword evidence="3" id="KW-1185">Reference proteome</keyword>
<dbReference type="STRING" id="105231.A0A1Y1I6X2"/>
<dbReference type="OrthoDB" id="2538345at2759"/>
<dbReference type="PANTHER" id="PTHR34689:SF1">
    <property type="entry name" value="NUCLEIC ACID-BINDING PROTEIN"/>
    <property type="match status" value="1"/>
</dbReference>
<sequence>MRSSGDNTGGQVGGAATIQPDQNDGKGGKKRKELNADPSDDSDSSDVVRREERAERGGLKKSRKHRRKSLESSPQNDDDRERDRRKRRRKREKERDFSSASSSDDDVSSEEEERRRRKRHRRRKTARKRRETSSSASESDEDTESDRKSRRRRKKRARVRESESESTDSEGKLRKKKGERGKKSRDKSKAPSEADRKKLKKEKKKKKKEKLGSGAVTDRYGKYGLIREVDMWNKRPEFGAWLSEVKHINIETLPNREERELFKDFMEDYNTATLPSKKYYNIELHHRNKVAKMHARGQQVVQAEKVVFDDEAEKRVELQRQRDLKKEEDYQAYKASMAAGMAQDMREQDHLRNEMQYQYRLGNMEAVDTIKRRLAPEDPNTVVP</sequence>
<feature type="compositionally biased region" description="Basic and acidic residues" evidence="1">
    <location>
        <begin position="187"/>
        <end position="196"/>
    </location>
</feature>
<dbReference type="EMBL" id="DF237160">
    <property type="protein sequence ID" value="GAQ84891.1"/>
    <property type="molecule type" value="Genomic_DNA"/>
</dbReference>
<feature type="region of interest" description="Disordered" evidence="1">
    <location>
        <begin position="1"/>
        <end position="217"/>
    </location>
</feature>
<feature type="compositionally biased region" description="Basic residues" evidence="1">
    <location>
        <begin position="173"/>
        <end position="186"/>
    </location>
</feature>
<dbReference type="OMA" id="TMPHEKY"/>
<accession>A0A1Y1I6X2</accession>
<feature type="compositionally biased region" description="Basic and acidic residues" evidence="1">
    <location>
        <begin position="46"/>
        <end position="58"/>
    </location>
</feature>
<dbReference type="AlphaFoldDB" id="A0A1Y1I6X2"/>
<evidence type="ECO:0000313" key="2">
    <source>
        <dbReference type="EMBL" id="GAQ84891.1"/>
    </source>
</evidence>
<gene>
    <name evidence="2" type="ORF">KFL_002110090</name>
</gene>
<dbReference type="PANTHER" id="PTHR34689">
    <property type="entry name" value="NUCLEIC ACID-BINDING PROTEIN"/>
    <property type="match status" value="1"/>
</dbReference>
<evidence type="ECO:0008006" key="4">
    <source>
        <dbReference type="Google" id="ProtNLM"/>
    </source>
</evidence>
<feature type="compositionally biased region" description="Basic residues" evidence="1">
    <location>
        <begin position="59"/>
        <end position="68"/>
    </location>
</feature>
<feature type="compositionally biased region" description="Basic residues" evidence="1">
    <location>
        <begin position="83"/>
        <end position="92"/>
    </location>
</feature>
<protein>
    <recommendedName>
        <fullName evidence="4">Nucleic acid binding protein</fullName>
    </recommendedName>
</protein>